<evidence type="ECO:0000313" key="3">
    <source>
        <dbReference type="Proteomes" id="UP000652219"/>
    </source>
</evidence>
<accession>A0A8H6IWI9</accession>
<evidence type="ECO:0000313" key="2">
    <source>
        <dbReference type="EMBL" id="KAF6801008.1"/>
    </source>
</evidence>
<organism evidence="2 3">
    <name type="scientific">Colletotrichum sojae</name>
    <dbReference type="NCBI Taxonomy" id="2175907"/>
    <lineage>
        <taxon>Eukaryota</taxon>
        <taxon>Fungi</taxon>
        <taxon>Dikarya</taxon>
        <taxon>Ascomycota</taxon>
        <taxon>Pezizomycotina</taxon>
        <taxon>Sordariomycetes</taxon>
        <taxon>Hypocreomycetidae</taxon>
        <taxon>Glomerellales</taxon>
        <taxon>Glomerellaceae</taxon>
        <taxon>Colletotrichum</taxon>
        <taxon>Colletotrichum orchidearum species complex</taxon>
    </lineage>
</organism>
<feature type="transmembrane region" description="Helical" evidence="1">
    <location>
        <begin position="78"/>
        <end position="100"/>
    </location>
</feature>
<keyword evidence="3" id="KW-1185">Reference proteome</keyword>
<keyword evidence="1" id="KW-0472">Membrane</keyword>
<dbReference type="Proteomes" id="UP000652219">
    <property type="component" value="Unassembled WGS sequence"/>
</dbReference>
<keyword evidence="1" id="KW-1133">Transmembrane helix</keyword>
<feature type="transmembrane region" description="Helical" evidence="1">
    <location>
        <begin position="333"/>
        <end position="355"/>
    </location>
</feature>
<gene>
    <name evidence="2" type="ORF">CSOJ01_12057</name>
</gene>
<feature type="transmembrane region" description="Helical" evidence="1">
    <location>
        <begin position="158"/>
        <end position="180"/>
    </location>
</feature>
<feature type="transmembrane region" description="Helical" evidence="1">
    <location>
        <begin position="233"/>
        <end position="254"/>
    </location>
</feature>
<evidence type="ECO:0000256" key="1">
    <source>
        <dbReference type="SAM" id="Phobius"/>
    </source>
</evidence>
<feature type="transmembrane region" description="Helical" evidence="1">
    <location>
        <begin position="192"/>
        <end position="212"/>
    </location>
</feature>
<sequence length="360" mass="39627">MHTYFLGLSLVGYDSLWGRMIRSGVAGAVGTIKRTSTFPNGDQLRTSFTTIASFDQFLVPAVIFYNNILSNRSSADRMLLISLFTTMQTVSHCMIVLGWSKGQRTWWAMWEHLFWGVFNQAWGAAAVYPLYCFTHVQRFLSHDAKGDDELGPSEVEEAAALIPTAILEAAMPAMLLYPAFSTTCTTSQRQGLIAFYRFTPLVLSIAPSFFTWSLRQAKDLGNLRLQPAKSKAYVTASLIFSGLAAAAGHGWALLGPKEGSLRRVFWPADHIDKASSTIIADGARDFLQWDIFVIAAALVPFADLALRSSGAFRKQRKQGTWGSRLWDSYIARMGILTLVSSIASPGAVLAFSLAAKTYYG</sequence>
<comment type="caution">
    <text evidence="2">The sequence shown here is derived from an EMBL/GenBank/DDBJ whole genome shotgun (WGS) entry which is preliminary data.</text>
</comment>
<protein>
    <submittedName>
        <fullName evidence="2">Zn 2cys6 transcription factor</fullName>
    </submittedName>
</protein>
<reference evidence="2 3" key="1">
    <citation type="journal article" date="2020" name="Phytopathology">
        <title>Genome Sequence Resources of Colletotrichum truncatum, C. plurivorum, C. musicola, and C. sojae: Four Species Pathogenic to Soybean (Glycine max).</title>
        <authorList>
            <person name="Rogerio F."/>
            <person name="Boufleur T.R."/>
            <person name="Ciampi-Guillardi M."/>
            <person name="Sukno S.A."/>
            <person name="Thon M.R."/>
            <person name="Massola Junior N.S."/>
            <person name="Baroncelli R."/>
        </authorList>
    </citation>
    <scope>NUCLEOTIDE SEQUENCE [LARGE SCALE GENOMIC DNA]</scope>
    <source>
        <strain evidence="2 3">LFN0009</strain>
    </source>
</reference>
<keyword evidence="1" id="KW-0812">Transmembrane</keyword>
<feature type="transmembrane region" description="Helical" evidence="1">
    <location>
        <begin position="112"/>
        <end position="131"/>
    </location>
</feature>
<name>A0A8H6IWI9_9PEZI</name>
<dbReference type="EMBL" id="WIGN01000298">
    <property type="protein sequence ID" value="KAF6801008.1"/>
    <property type="molecule type" value="Genomic_DNA"/>
</dbReference>
<proteinExistence type="predicted"/>
<dbReference type="AlphaFoldDB" id="A0A8H6IWI9"/>